<keyword evidence="1" id="KW-0805">Transcription regulation</keyword>
<name>A0ABM9XUM3_YERBE</name>
<sequence>MTASLFTLFIPLECHKSAMNPRQQTILQLVNERQRISVNELAQTTHVSEVTIRQDLNVLEKRGLLKRVHGSAAALESDDVDVRMMTHFAMKQKLANYAASLVNDGETIFIESGSSNALLAHHLAQRPEITLVTVSGYIARQLKDSACEVILLGGIYQKKSDSMVGPLTQLCLQHVHFSKAFIGIDGYQLDSGFTGRDILRAEVINSVLAKGAENIILADASKFGLVHQNPLAPLAAISRVITDSRLPAGYQQSLMAEGIQVDILSA</sequence>
<dbReference type="InterPro" id="IPR036388">
    <property type="entry name" value="WH-like_DNA-bd_sf"/>
</dbReference>
<dbReference type="InterPro" id="IPR037171">
    <property type="entry name" value="NagB/RpiA_transferase-like"/>
</dbReference>
<feature type="domain" description="HTH deoR-type" evidence="4">
    <location>
        <begin position="19"/>
        <end position="74"/>
    </location>
</feature>
<comment type="caution">
    <text evidence="5">The sequence shown here is derived from an EMBL/GenBank/DDBJ whole genome shotgun (WGS) entry which is preliminary data.</text>
</comment>
<evidence type="ECO:0000313" key="6">
    <source>
        <dbReference type="Proteomes" id="UP000010319"/>
    </source>
</evidence>
<dbReference type="SUPFAM" id="SSF100950">
    <property type="entry name" value="NagB/RpiA/CoA transferase-like"/>
    <property type="match status" value="1"/>
</dbReference>
<dbReference type="Gene3D" id="1.10.10.10">
    <property type="entry name" value="Winged helix-like DNA-binding domain superfamily/Winged helix DNA-binding domain"/>
    <property type="match status" value="1"/>
</dbReference>
<dbReference type="Pfam" id="PF00455">
    <property type="entry name" value="DeoRC"/>
    <property type="match status" value="1"/>
</dbReference>
<dbReference type="PROSITE" id="PS00894">
    <property type="entry name" value="HTH_DEOR_1"/>
    <property type="match status" value="1"/>
</dbReference>
<evidence type="ECO:0000256" key="1">
    <source>
        <dbReference type="ARBA" id="ARBA00023015"/>
    </source>
</evidence>
<organism evidence="5 6">
    <name type="scientific">Yersinia bercovieri ATCC 43970</name>
    <dbReference type="NCBI Taxonomy" id="349968"/>
    <lineage>
        <taxon>Bacteria</taxon>
        <taxon>Pseudomonadati</taxon>
        <taxon>Pseudomonadota</taxon>
        <taxon>Gammaproteobacteria</taxon>
        <taxon>Enterobacterales</taxon>
        <taxon>Yersiniaceae</taxon>
        <taxon>Yersinia</taxon>
    </lineage>
</organism>
<protein>
    <submittedName>
        <fullName evidence="5">Uncharacterized HTH-type transcriptional regulator yciT</fullName>
    </submittedName>
</protein>
<dbReference type="InterPro" id="IPR001034">
    <property type="entry name" value="DeoR_HTH"/>
</dbReference>
<reference evidence="5" key="1">
    <citation type="submission" date="2008-12" db="EMBL/GenBank/DDBJ databases">
        <title>Annotation of the Yersinia bercovieri ATCC 43970 genome.</title>
        <authorList>
            <person name="Read T.D."/>
            <person name="Akmal A."/>
            <person name="Bishop-Lilly K."/>
            <person name="Chen P.E."/>
            <person name="Cook C."/>
            <person name="Kiley M.P."/>
            <person name="Lentz S."/>
            <person name="Mateczun A."/>
            <person name="Nagarajan N."/>
            <person name="Nolan N."/>
            <person name="Osborne B.I."/>
            <person name="Pop M."/>
            <person name="Sozhamannan S."/>
            <person name="Stewart A.C."/>
            <person name="Sulakvelidze A."/>
            <person name="Thomason B."/>
            <person name="Willner K."/>
            <person name="Zwick M.E."/>
        </authorList>
    </citation>
    <scope>NUCLEOTIDE SEQUENCE [LARGE SCALE GENOMIC DNA]</scope>
    <source>
        <strain evidence="5">ATCC 43970</strain>
    </source>
</reference>
<dbReference type="PROSITE" id="PS51000">
    <property type="entry name" value="HTH_DEOR_2"/>
    <property type="match status" value="1"/>
</dbReference>
<dbReference type="InterPro" id="IPR014036">
    <property type="entry name" value="DeoR-like_C"/>
</dbReference>
<dbReference type="InterPro" id="IPR050313">
    <property type="entry name" value="Carb_Metab_HTH_regulators"/>
</dbReference>
<accession>A0ABM9XUM3</accession>
<proteinExistence type="predicted"/>
<evidence type="ECO:0000259" key="4">
    <source>
        <dbReference type="PROSITE" id="PS51000"/>
    </source>
</evidence>
<keyword evidence="6" id="KW-1185">Reference proteome</keyword>
<dbReference type="Pfam" id="PF08220">
    <property type="entry name" value="HTH_DeoR"/>
    <property type="match status" value="1"/>
</dbReference>
<evidence type="ECO:0000256" key="3">
    <source>
        <dbReference type="ARBA" id="ARBA00023163"/>
    </source>
</evidence>
<dbReference type="InterPro" id="IPR018356">
    <property type="entry name" value="Tscrpt_reg_HTH_DeoR_CS"/>
</dbReference>
<dbReference type="SMART" id="SM00420">
    <property type="entry name" value="HTH_DEOR"/>
    <property type="match status" value="1"/>
</dbReference>
<evidence type="ECO:0000313" key="5">
    <source>
        <dbReference type="EMBL" id="EEQ05088.1"/>
    </source>
</evidence>
<dbReference type="Gene3D" id="3.40.50.1360">
    <property type="match status" value="1"/>
</dbReference>
<dbReference type="InterPro" id="IPR036390">
    <property type="entry name" value="WH_DNA-bd_sf"/>
</dbReference>
<dbReference type="EMBL" id="AALC02000073">
    <property type="protein sequence ID" value="EEQ05088.1"/>
    <property type="molecule type" value="Genomic_DNA"/>
</dbReference>
<gene>
    <name evidence="5" type="ORF">yberc0001_36390</name>
</gene>
<dbReference type="PANTHER" id="PTHR30363:SF59">
    <property type="entry name" value="DEOR FAMILY REGULATORY PROTEIN"/>
    <property type="match status" value="1"/>
</dbReference>
<evidence type="ECO:0000256" key="2">
    <source>
        <dbReference type="ARBA" id="ARBA00023125"/>
    </source>
</evidence>
<dbReference type="Proteomes" id="UP000010319">
    <property type="component" value="Unassembled WGS sequence"/>
</dbReference>
<dbReference type="PRINTS" id="PR00037">
    <property type="entry name" value="HTHLACR"/>
</dbReference>
<keyword evidence="2" id="KW-0238">DNA-binding</keyword>
<dbReference type="SMART" id="SM01134">
    <property type="entry name" value="DeoRC"/>
    <property type="match status" value="1"/>
</dbReference>
<dbReference type="NCBIfam" id="NF040887">
    <property type="entry name" value="trans_reg_YciT"/>
    <property type="match status" value="1"/>
</dbReference>
<dbReference type="PANTHER" id="PTHR30363">
    <property type="entry name" value="HTH-TYPE TRANSCRIPTIONAL REGULATOR SRLR-RELATED"/>
    <property type="match status" value="1"/>
</dbReference>
<dbReference type="SUPFAM" id="SSF46785">
    <property type="entry name" value="Winged helix' DNA-binding domain"/>
    <property type="match status" value="1"/>
</dbReference>
<keyword evidence="3" id="KW-0804">Transcription</keyword>